<name>A0A0A7CM23_9STRA</name>
<proteinExistence type="predicted"/>
<evidence type="ECO:0000313" key="2">
    <source>
        <dbReference type="EMBL" id="AIG55543.1"/>
    </source>
</evidence>
<organism evidence="2">
    <name type="scientific">Thraustotheca clavata</name>
    <dbReference type="NCBI Taxonomy" id="74557"/>
    <lineage>
        <taxon>Eukaryota</taxon>
        <taxon>Sar</taxon>
        <taxon>Stramenopiles</taxon>
        <taxon>Oomycota</taxon>
        <taxon>Saprolegniomycetes</taxon>
        <taxon>Saprolegniales</taxon>
        <taxon>Achlyaceae</taxon>
        <taxon>Thraustotheca</taxon>
    </lineage>
</organism>
<keyword evidence="1" id="KW-0732">Signal</keyword>
<feature type="signal peptide" evidence="1">
    <location>
        <begin position="1"/>
        <end position="24"/>
    </location>
</feature>
<protein>
    <submittedName>
        <fullName evidence="2">Secreted protein</fullName>
    </submittedName>
</protein>
<sequence>MRGMHGRWTICAVATLMGIQSAKAHSMDVNVDLAHLTGNTTSNLTTVVAQDVVWCSDCGFTFDMDFEKAFNDIPSFSTYFTAQMDLALDHLYQVHFGDIAPSPQYSDDKPFVVFTLCSQAKDSKAAWQSLMQEKLTQLYNLDSSIILTTDQEKAISALQVYTRPPHAVPVDVDISHVQSTVHLVAPDSNGLPKLDMTVEVYNPGLLPVTIFAAVCFQMDVWSDTSIALPKPLIIASKMKANVSFSGPIIPRVNVDGIMSSEINVHLVESSGLGEISFTTIHELPPIEHKTKPIEIKTH</sequence>
<dbReference type="EMBL" id="KM038082">
    <property type="protein sequence ID" value="AIG55543.1"/>
    <property type="molecule type" value="Genomic_DNA"/>
</dbReference>
<evidence type="ECO:0000256" key="1">
    <source>
        <dbReference type="SAM" id="SignalP"/>
    </source>
</evidence>
<reference evidence="2" key="1">
    <citation type="journal article" date="2014" name="Genome Biol. Evol.">
        <title>The secreted proteins of Achlya hypogyna and Thraustotheca clavata identify the ancestral oomycete secretome and reveal gene acquisitions by horizontal gene transfer.</title>
        <authorList>
            <person name="Misner I."/>
            <person name="Blouin N."/>
            <person name="Leonard G."/>
            <person name="Richards T.A."/>
            <person name="Lane C.E."/>
        </authorList>
    </citation>
    <scope>NUCLEOTIDE SEQUENCE</scope>
    <source>
        <strain evidence="2">ATCC 34112</strain>
    </source>
</reference>
<feature type="non-terminal residue" evidence="2">
    <location>
        <position position="298"/>
    </location>
</feature>
<feature type="chain" id="PRO_5002025805" evidence="1">
    <location>
        <begin position="25"/>
        <end position="298"/>
    </location>
</feature>
<accession>A0A0A7CM23</accession>
<dbReference type="AlphaFoldDB" id="A0A0A7CM23"/>